<evidence type="ECO:0000256" key="2">
    <source>
        <dbReference type="SAM" id="SignalP"/>
    </source>
</evidence>
<feature type="transmembrane region" description="Helical" evidence="1">
    <location>
        <begin position="22"/>
        <end position="40"/>
    </location>
</feature>
<evidence type="ECO:0000313" key="3">
    <source>
        <dbReference type="EMBL" id="CAG9336330.1"/>
    </source>
</evidence>
<dbReference type="EMBL" id="CAJZBQ010000064">
    <property type="protein sequence ID" value="CAG9336330.1"/>
    <property type="molecule type" value="Genomic_DNA"/>
</dbReference>
<gene>
    <name evidence="3" type="ORF">BSTOLATCC_MIC66208</name>
</gene>
<keyword evidence="1" id="KW-0472">Membrane</keyword>
<dbReference type="AlphaFoldDB" id="A0AAU9KST1"/>
<name>A0AAU9KST1_9CILI</name>
<sequence length="72" mass="8485">MFIYACLFIIYLTKFANPSANAYWPIYTIIFYFDCISSIYKMTTRRTQFLDAISQPHVHSEFGKKTLKSKIS</sequence>
<feature type="signal peptide" evidence="2">
    <location>
        <begin position="1"/>
        <end position="18"/>
    </location>
</feature>
<organism evidence="3 4">
    <name type="scientific">Blepharisma stoltei</name>
    <dbReference type="NCBI Taxonomy" id="1481888"/>
    <lineage>
        <taxon>Eukaryota</taxon>
        <taxon>Sar</taxon>
        <taxon>Alveolata</taxon>
        <taxon>Ciliophora</taxon>
        <taxon>Postciliodesmatophora</taxon>
        <taxon>Heterotrichea</taxon>
        <taxon>Heterotrichida</taxon>
        <taxon>Blepharismidae</taxon>
        <taxon>Blepharisma</taxon>
    </lineage>
</organism>
<protein>
    <submittedName>
        <fullName evidence="3">Uncharacterized protein</fullName>
    </submittedName>
</protein>
<keyword evidence="2" id="KW-0732">Signal</keyword>
<feature type="chain" id="PRO_5043515918" evidence="2">
    <location>
        <begin position="19"/>
        <end position="72"/>
    </location>
</feature>
<dbReference type="Proteomes" id="UP001162131">
    <property type="component" value="Unassembled WGS sequence"/>
</dbReference>
<proteinExistence type="predicted"/>
<keyword evidence="4" id="KW-1185">Reference proteome</keyword>
<evidence type="ECO:0000256" key="1">
    <source>
        <dbReference type="SAM" id="Phobius"/>
    </source>
</evidence>
<evidence type="ECO:0000313" key="4">
    <source>
        <dbReference type="Proteomes" id="UP001162131"/>
    </source>
</evidence>
<keyword evidence="1" id="KW-0812">Transmembrane</keyword>
<comment type="caution">
    <text evidence="3">The sequence shown here is derived from an EMBL/GenBank/DDBJ whole genome shotgun (WGS) entry which is preliminary data.</text>
</comment>
<reference evidence="3" key="1">
    <citation type="submission" date="2021-09" db="EMBL/GenBank/DDBJ databases">
        <authorList>
            <consortium name="AG Swart"/>
            <person name="Singh M."/>
            <person name="Singh A."/>
            <person name="Seah K."/>
            <person name="Emmerich C."/>
        </authorList>
    </citation>
    <scope>NUCLEOTIDE SEQUENCE</scope>
    <source>
        <strain evidence="3">ATCC30299</strain>
    </source>
</reference>
<keyword evidence="1" id="KW-1133">Transmembrane helix</keyword>
<accession>A0AAU9KST1</accession>